<feature type="region of interest" description="Disordered" evidence="1">
    <location>
        <begin position="133"/>
        <end position="152"/>
    </location>
</feature>
<feature type="compositionally biased region" description="Polar residues" evidence="1">
    <location>
        <begin position="135"/>
        <end position="144"/>
    </location>
</feature>
<sequence length="152" mass="17161">MQGTRVSEKLHADISTSNSKFQTSISSTLCKFQEDLAVERKIMNELARQTTQVKTQSVKLKHAQKEIDYIKSERTSIKSCVSDVNYLLSNLIEAHDPVLTITIPRHLADKLRPKIALLNRIKGVPEVIVLPEQGGDQTNQTGRNQRLIKARK</sequence>
<dbReference type="EMBL" id="OX465080">
    <property type="protein sequence ID" value="CAI9281518.1"/>
    <property type="molecule type" value="Genomic_DNA"/>
</dbReference>
<organism evidence="2 3">
    <name type="scientific">Lactuca saligna</name>
    <name type="common">Willowleaf lettuce</name>
    <dbReference type="NCBI Taxonomy" id="75948"/>
    <lineage>
        <taxon>Eukaryota</taxon>
        <taxon>Viridiplantae</taxon>
        <taxon>Streptophyta</taxon>
        <taxon>Embryophyta</taxon>
        <taxon>Tracheophyta</taxon>
        <taxon>Spermatophyta</taxon>
        <taxon>Magnoliopsida</taxon>
        <taxon>eudicotyledons</taxon>
        <taxon>Gunneridae</taxon>
        <taxon>Pentapetalae</taxon>
        <taxon>asterids</taxon>
        <taxon>campanulids</taxon>
        <taxon>Asterales</taxon>
        <taxon>Asteraceae</taxon>
        <taxon>Cichorioideae</taxon>
        <taxon>Cichorieae</taxon>
        <taxon>Lactucinae</taxon>
        <taxon>Lactuca</taxon>
    </lineage>
</organism>
<keyword evidence="3" id="KW-1185">Reference proteome</keyword>
<evidence type="ECO:0000256" key="1">
    <source>
        <dbReference type="SAM" id="MobiDB-lite"/>
    </source>
</evidence>
<dbReference type="Proteomes" id="UP001177003">
    <property type="component" value="Chromosome 4"/>
</dbReference>
<protein>
    <submittedName>
        <fullName evidence="2">Uncharacterized protein</fullName>
    </submittedName>
</protein>
<evidence type="ECO:0000313" key="2">
    <source>
        <dbReference type="EMBL" id="CAI9281518.1"/>
    </source>
</evidence>
<name>A0AA36E442_LACSI</name>
<dbReference type="AlphaFoldDB" id="A0AA36E442"/>
<evidence type="ECO:0000313" key="3">
    <source>
        <dbReference type="Proteomes" id="UP001177003"/>
    </source>
</evidence>
<accession>A0AA36E442</accession>
<reference evidence="2" key="1">
    <citation type="submission" date="2023-04" db="EMBL/GenBank/DDBJ databases">
        <authorList>
            <person name="Vijverberg K."/>
            <person name="Xiong W."/>
            <person name="Schranz E."/>
        </authorList>
    </citation>
    <scope>NUCLEOTIDE SEQUENCE</scope>
</reference>
<proteinExistence type="predicted"/>
<gene>
    <name evidence="2" type="ORF">LSALG_LOCUS21209</name>
</gene>